<dbReference type="GO" id="GO:0030313">
    <property type="term" value="C:cell envelope"/>
    <property type="evidence" value="ECO:0007669"/>
    <property type="project" value="UniProtKB-SubCell"/>
</dbReference>
<protein>
    <submittedName>
        <fullName evidence="5">ABC-type sugar transport system periplasmic component-like protein</fullName>
    </submittedName>
</protein>
<dbReference type="Pfam" id="PF13407">
    <property type="entry name" value="Peripla_BP_4"/>
    <property type="match status" value="1"/>
</dbReference>
<evidence type="ECO:0000256" key="2">
    <source>
        <dbReference type="ARBA" id="ARBA00007639"/>
    </source>
</evidence>
<dbReference type="AlphaFoldDB" id="D3FCA7"/>
<dbReference type="KEGG" id="cwo:Cwoe_4991"/>
<dbReference type="InterPro" id="IPR025997">
    <property type="entry name" value="SBP_2_dom"/>
</dbReference>
<reference evidence="6" key="2">
    <citation type="submission" date="2010-01" db="EMBL/GenBank/DDBJ databases">
        <title>The complete genome of Conexibacter woesei DSM 14684.</title>
        <authorList>
            <consortium name="US DOE Joint Genome Institute (JGI-PGF)"/>
            <person name="Lucas S."/>
            <person name="Copeland A."/>
            <person name="Lapidus A."/>
            <person name="Glavina del Rio T."/>
            <person name="Dalin E."/>
            <person name="Tice H."/>
            <person name="Bruce D."/>
            <person name="Goodwin L."/>
            <person name="Pitluck S."/>
            <person name="Kyrpides N."/>
            <person name="Mavromatis K."/>
            <person name="Ivanova N."/>
            <person name="Mikhailova N."/>
            <person name="Chertkov O."/>
            <person name="Brettin T."/>
            <person name="Detter J.C."/>
            <person name="Han C."/>
            <person name="Larimer F."/>
            <person name="Land M."/>
            <person name="Hauser L."/>
            <person name="Markowitz V."/>
            <person name="Cheng J.-F."/>
            <person name="Hugenholtz P."/>
            <person name="Woyke T."/>
            <person name="Wu D."/>
            <person name="Pukall R."/>
            <person name="Steenblock K."/>
            <person name="Schneider S."/>
            <person name="Klenk H.-P."/>
            <person name="Eisen J.A."/>
        </authorList>
    </citation>
    <scope>NUCLEOTIDE SEQUENCE [LARGE SCALE GENOMIC DNA]</scope>
    <source>
        <strain evidence="6">DSM 14684 / CIP 108061 / JCM 11494 / NBRC 100937 / ID131577</strain>
    </source>
</reference>
<dbReference type="HOGENOM" id="CLU_037628_3_5_11"/>
<dbReference type="EMBL" id="CP001854">
    <property type="protein sequence ID" value="ADB53402.1"/>
    <property type="molecule type" value="Genomic_DNA"/>
</dbReference>
<dbReference type="Proteomes" id="UP000008229">
    <property type="component" value="Chromosome"/>
</dbReference>
<evidence type="ECO:0000259" key="4">
    <source>
        <dbReference type="Pfam" id="PF13407"/>
    </source>
</evidence>
<comment type="subcellular location">
    <subcellularLocation>
        <location evidence="1">Cell envelope</location>
    </subcellularLocation>
</comment>
<proteinExistence type="inferred from homology"/>
<evidence type="ECO:0000256" key="1">
    <source>
        <dbReference type="ARBA" id="ARBA00004196"/>
    </source>
</evidence>
<dbReference type="RefSeq" id="WP_012936453.1">
    <property type="nucleotide sequence ID" value="NC_013739.1"/>
</dbReference>
<keyword evidence="5" id="KW-0813">Transport</keyword>
<dbReference type="Gene3D" id="3.40.50.2300">
    <property type="match status" value="2"/>
</dbReference>
<dbReference type="SUPFAM" id="SSF53822">
    <property type="entry name" value="Periplasmic binding protein-like I"/>
    <property type="match status" value="1"/>
</dbReference>
<gene>
    <name evidence="5" type="ordered locus">Cwoe_4991</name>
</gene>
<dbReference type="InterPro" id="IPR028082">
    <property type="entry name" value="Peripla_BP_I"/>
</dbReference>
<evidence type="ECO:0000313" key="5">
    <source>
        <dbReference type="EMBL" id="ADB53402.1"/>
    </source>
</evidence>
<accession>D3FCA7</accession>
<keyword evidence="6" id="KW-1185">Reference proteome</keyword>
<evidence type="ECO:0000256" key="3">
    <source>
        <dbReference type="ARBA" id="ARBA00022729"/>
    </source>
</evidence>
<keyword evidence="5" id="KW-0762">Sugar transport</keyword>
<dbReference type="PANTHER" id="PTHR46847:SF1">
    <property type="entry name" value="D-ALLOSE-BINDING PERIPLASMIC PROTEIN-RELATED"/>
    <property type="match status" value="1"/>
</dbReference>
<comment type="similarity">
    <text evidence="2">Belongs to the bacterial solute-binding protein 2 family.</text>
</comment>
<sequence>MERASEAPDGREDRRTSRRRFLEAAGLVGIGGLALSACGGGDDDTGVSTANASGSGTSTAAASGAAAGLLGEPKKVIWALAAIAPWNLQLDVGFTEATRTLGWEYQKVGVPIAQYSAESVVNVVSRAAAARPDVLVTPAWVPGLEKVVRKAQDDGILVMFNNANNLPELSNELGIAFIGADEYEGGKALAPVLFEAMRRAGKSDGVVLGGLPFPGNDNVEMRLEGARDGLMELNRLHGTNFEYERFIDGSARGNAPAQTAYRAKLRQLGDDGVAGILSISDVNGVIPALRSSGVEPGEIPIGTWDLLESTITGIEQGWVAGTVNAQPYQQGYIPVMLAWQEFERGQTPRDYDSGGAIVTQATIAATARAEAIIRDKAKEYDIKLT</sequence>
<evidence type="ECO:0000313" key="6">
    <source>
        <dbReference type="Proteomes" id="UP000008229"/>
    </source>
</evidence>
<name>D3FCA7_CONWI</name>
<dbReference type="GO" id="GO:0030246">
    <property type="term" value="F:carbohydrate binding"/>
    <property type="evidence" value="ECO:0007669"/>
    <property type="project" value="UniProtKB-ARBA"/>
</dbReference>
<dbReference type="eggNOG" id="COG1879">
    <property type="taxonomic scope" value="Bacteria"/>
</dbReference>
<keyword evidence="3" id="KW-0732">Signal</keyword>
<dbReference type="OrthoDB" id="257716at2"/>
<dbReference type="InterPro" id="IPR006311">
    <property type="entry name" value="TAT_signal"/>
</dbReference>
<dbReference type="STRING" id="469383.Cwoe_4991"/>
<reference evidence="5 6" key="1">
    <citation type="journal article" date="2010" name="Stand. Genomic Sci.">
        <title>Complete genome sequence of Conexibacter woesei type strain (ID131577).</title>
        <authorList>
            <person name="Pukall R."/>
            <person name="Lapidus A."/>
            <person name="Glavina Del Rio T."/>
            <person name="Copeland A."/>
            <person name="Tice H."/>
            <person name="Cheng J.-F."/>
            <person name="Lucas S."/>
            <person name="Chen F."/>
            <person name="Nolan M."/>
            <person name="Bruce D."/>
            <person name="Goodwin L."/>
            <person name="Pitluck S."/>
            <person name="Mavromatis K."/>
            <person name="Ivanova N."/>
            <person name="Ovchinnikova G."/>
            <person name="Pati A."/>
            <person name="Chen A."/>
            <person name="Palaniappan K."/>
            <person name="Land M."/>
            <person name="Hauser L."/>
            <person name="Chang Y.-J."/>
            <person name="Jeffries C.D."/>
            <person name="Chain P."/>
            <person name="Meincke L."/>
            <person name="Sims D."/>
            <person name="Brettin T."/>
            <person name="Detter J.C."/>
            <person name="Rohde M."/>
            <person name="Goeker M."/>
            <person name="Bristow J."/>
            <person name="Eisen J.A."/>
            <person name="Markowitz V."/>
            <person name="Kyrpides N.C."/>
            <person name="Klenk H.-P."/>
            <person name="Hugenholtz P."/>
        </authorList>
    </citation>
    <scope>NUCLEOTIDE SEQUENCE [LARGE SCALE GENOMIC DNA]</scope>
    <source>
        <strain evidence="6">DSM 14684 / CIP 108061 / JCM 11494 / NBRC 100937 / ID131577</strain>
    </source>
</reference>
<feature type="domain" description="Periplasmic binding protein" evidence="4">
    <location>
        <begin position="84"/>
        <end position="341"/>
    </location>
</feature>
<dbReference type="PROSITE" id="PS51318">
    <property type="entry name" value="TAT"/>
    <property type="match status" value="1"/>
</dbReference>
<dbReference type="PANTHER" id="PTHR46847">
    <property type="entry name" value="D-ALLOSE-BINDING PERIPLASMIC PROTEIN-RELATED"/>
    <property type="match status" value="1"/>
</dbReference>
<organism evidence="5 6">
    <name type="scientific">Conexibacter woesei (strain DSM 14684 / CCUG 47730 / CIP 108061 / JCM 11494 / NBRC 100937 / ID131577)</name>
    <dbReference type="NCBI Taxonomy" id="469383"/>
    <lineage>
        <taxon>Bacteria</taxon>
        <taxon>Bacillati</taxon>
        <taxon>Actinomycetota</taxon>
        <taxon>Thermoleophilia</taxon>
        <taxon>Solirubrobacterales</taxon>
        <taxon>Conexibacteraceae</taxon>
        <taxon>Conexibacter</taxon>
    </lineage>
</organism>